<dbReference type="Pfam" id="PF00313">
    <property type="entry name" value="CSD"/>
    <property type="match status" value="1"/>
</dbReference>
<evidence type="ECO:0000313" key="6">
    <source>
        <dbReference type="Proteomes" id="UP001165302"/>
    </source>
</evidence>
<dbReference type="EMBL" id="JADEYP010000001">
    <property type="protein sequence ID" value="MCA5003697.1"/>
    <property type="molecule type" value="Genomic_DNA"/>
</dbReference>
<evidence type="ECO:0000256" key="1">
    <source>
        <dbReference type="ARBA" id="ARBA00004496"/>
    </source>
</evidence>
<dbReference type="InterPro" id="IPR012340">
    <property type="entry name" value="NA-bd_OB-fold"/>
</dbReference>
<accession>A0ABS7Z0K7</accession>
<organism evidence="5 6">
    <name type="scientific">Sphingobacterium bovistauri</name>
    <dbReference type="NCBI Taxonomy" id="2781959"/>
    <lineage>
        <taxon>Bacteria</taxon>
        <taxon>Pseudomonadati</taxon>
        <taxon>Bacteroidota</taxon>
        <taxon>Sphingobacteriia</taxon>
        <taxon>Sphingobacteriales</taxon>
        <taxon>Sphingobacteriaceae</taxon>
        <taxon>Sphingobacterium</taxon>
    </lineage>
</organism>
<name>A0ABS7Z0K7_9SPHI</name>
<dbReference type="InterPro" id="IPR011129">
    <property type="entry name" value="CSD"/>
</dbReference>
<dbReference type="RefSeq" id="WP_225551031.1">
    <property type="nucleotide sequence ID" value="NZ_JADEYP010000001.1"/>
</dbReference>
<dbReference type="PIRSF" id="PIRSF002599">
    <property type="entry name" value="Cold_shock_A"/>
    <property type="match status" value="1"/>
</dbReference>
<dbReference type="InterPro" id="IPR019844">
    <property type="entry name" value="CSD_CS"/>
</dbReference>
<keyword evidence="6" id="KW-1185">Reference proteome</keyword>
<dbReference type="Gene3D" id="2.40.50.140">
    <property type="entry name" value="Nucleic acid-binding proteins"/>
    <property type="match status" value="1"/>
</dbReference>
<dbReference type="Proteomes" id="UP001165302">
    <property type="component" value="Unassembled WGS sequence"/>
</dbReference>
<protein>
    <submittedName>
        <fullName evidence="5">Cold shock domain-containing protein</fullName>
    </submittedName>
</protein>
<dbReference type="InterPro" id="IPR050181">
    <property type="entry name" value="Cold_shock_domain"/>
</dbReference>
<comment type="caution">
    <text evidence="5">The sequence shown here is derived from an EMBL/GenBank/DDBJ whole genome shotgun (WGS) entry which is preliminary data.</text>
</comment>
<dbReference type="PROSITE" id="PS00352">
    <property type="entry name" value="CSD_1"/>
    <property type="match status" value="1"/>
</dbReference>
<dbReference type="CDD" id="cd04458">
    <property type="entry name" value="CSP_CDS"/>
    <property type="match status" value="1"/>
</dbReference>
<comment type="subcellular location">
    <subcellularLocation>
        <location evidence="1 3">Cytoplasm</location>
    </subcellularLocation>
</comment>
<gene>
    <name evidence="5" type="ORF">IPZ78_00875</name>
</gene>
<dbReference type="InterPro" id="IPR002059">
    <property type="entry name" value="CSP_DNA-bd"/>
</dbReference>
<sequence length="63" mass="6791">MNNGTVKFFNETKGFGFITPDGGGDDIFVHVSGLVDQVQQGDQVTYDVENGRKGINATNVRVS</sequence>
<evidence type="ECO:0000259" key="4">
    <source>
        <dbReference type="PROSITE" id="PS51857"/>
    </source>
</evidence>
<dbReference type="InterPro" id="IPR012156">
    <property type="entry name" value="Cold_shock_CspA"/>
</dbReference>
<dbReference type="SMART" id="SM00357">
    <property type="entry name" value="CSP"/>
    <property type="match status" value="1"/>
</dbReference>
<dbReference type="SUPFAM" id="SSF50249">
    <property type="entry name" value="Nucleic acid-binding proteins"/>
    <property type="match status" value="1"/>
</dbReference>
<evidence type="ECO:0000256" key="3">
    <source>
        <dbReference type="RuleBase" id="RU000408"/>
    </source>
</evidence>
<feature type="domain" description="CSD" evidence="4">
    <location>
        <begin position="1"/>
        <end position="62"/>
    </location>
</feature>
<dbReference type="PRINTS" id="PR00050">
    <property type="entry name" value="COLDSHOCK"/>
</dbReference>
<evidence type="ECO:0000256" key="2">
    <source>
        <dbReference type="ARBA" id="ARBA00022490"/>
    </source>
</evidence>
<keyword evidence="2" id="KW-0963">Cytoplasm</keyword>
<proteinExistence type="predicted"/>
<dbReference type="PROSITE" id="PS51857">
    <property type="entry name" value="CSD_2"/>
    <property type="match status" value="1"/>
</dbReference>
<dbReference type="PANTHER" id="PTHR11544">
    <property type="entry name" value="COLD SHOCK DOMAIN CONTAINING PROTEINS"/>
    <property type="match status" value="1"/>
</dbReference>
<reference evidence="5" key="1">
    <citation type="submission" date="2020-10" db="EMBL/GenBank/DDBJ databases">
        <authorList>
            <person name="Lu T."/>
            <person name="Wang Q."/>
            <person name="Han X."/>
        </authorList>
    </citation>
    <scope>NUCLEOTIDE SEQUENCE</scope>
    <source>
        <strain evidence="5">WQ 366</strain>
    </source>
</reference>
<evidence type="ECO:0000313" key="5">
    <source>
        <dbReference type="EMBL" id="MCA5003697.1"/>
    </source>
</evidence>